<reference evidence="4" key="1">
    <citation type="submission" date="2019-09" db="EMBL/GenBank/DDBJ databases">
        <authorList>
            <person name="Li J."/>
        </authorList>
    </citation>
    <scope>NUCLEOTIDE SEQUENCE [LARGE SCALE GENOMIC DNA]</scope>
    <source>
        <strain evidence="4">NRBC 14897</strain>
    </source>
</reference>
<dbReference type="Proteomes" id="UP001515100">
    <property type="component" value="Unassembled WGS sequence"/>
</dbReference>
<feature type="domain" description="N-acetyltransferase" evidence="3">
    <location>
        <begin position="7"/>
        <end position="173"/>
    </location>
</feature>
<protein>
    <submittedName>
        <fullName evidence="4">GNAT family N-acetyltransferase</fullName>
    </submittedName>
</protein>
<dbReference type="CDD" id="cd04301">
    <property type="entry name" value="NAT_SF"/>
    <property type="match status" value="1"/>
</dbReference>
<keyword evidence="5" id="KW-1185">Reference proteome</keyword>
<dbReference type="GO" id="GO:0016747">
    <property type="term" value="F:acyltransferase activity, transferring groups other than amino-acyl groups"/>
    <property type="evidence" value="ECO:0007669"/>
    <property type="project" value="InterPro"/>
</dbReference>
<dbReference type="InterPro" id="IPR016181">
    <property type="entry name" value="Acyl_CoA_acyltransferase"/>
</dbReference>
<accession>A0A641AKY6</accession>
<name>A0A641AKY6_9ACTN</name>
<dbReference type="EMBL" id="SDPP02000003">
    <property type="protein sequence ID" value="KAA1376487.1"/>
    <property type="molecule type" value="Genomic_DNA"/>
</dbReference>
<evidence type="ECO:0000313" key="5">
    <source>
        <dbReference type="Proteomes" id="UP001515100"/>
    </source>
</evidence>
<evidence type="ECO:0000256" key="1">
    <source>
        <dbReference type="ARBA" id="ARBA00022679"/>
    </source>
</evidence>
<gene>
    <name evidence="4" type="ORF">ESP62_013770</name>
</gene>
<keyword evidence="1" id="KW-0808">Transferase</keyword>
<proteinExistence type="predicted"/>
<evidence type="ECO:0000256" key="2">
    <source>
        <dbReference type="ARBA" id="ARBA00023315"/>
    </source>
</evidence>
<dbReference type="PANTHER" id="PTHR43877">
    <property type="entry name" value="AMINOALKYLPHOSPHONATE N-ACETYLTRANSFERASE-RELATED-RELATED"/>
    <property type="match status" value="1"/>
</dbReference>
<organism evidence="4 5">
    <name type="scientific">Aeromicrobium fastidiosum</name>
    <dbReference type="NCBI Taxonomy" id="52699"/>
    <lineage>
        <taxon>Bacteria</taxon>
        <taxon>Bacillati</taxon>
        <taxon>Actinomycetota</taxon>
        <taxon>Actinomycetes</taxon>
        <taxon>Propionibacteriales</taxon>
        <taxon>Nocardioidaceae</taxon>
        <taxon>Aeromicrobium</taxon>
    </lineage>
</organism>
<dbReference type="Pfam" id="PF00583">
    <property type="entry name" value="Acetyltransf_1"/>
    <property type="match status" value="1"/>
</dbReference>
<evidence type="ECO:0000313" key="4">
    <source>
        <dbReference type="EMBL" id="KAA1376487.1"/>
    </source>
</evidence>
<dbReference type="InterPro" id="IPR000182">
    <property type="entry name" value="GNAT_dom"/>
</dbReference>
<dbReference type="InterPro" id="IPR050832">
    <property type="entry name" value="Bact_Acetyltransf"/>
</dbReference>
<dbReference type="PROSITE" id="PS51186">
    <property type="entry name" value="GNAT"/>
    <property type="match status" value="1"/>
</dbReference>
<dbReference type="RefSeq" id="WP_129184595.1">
    <property type="nucleotide sequence ID" value="NZ_JAGIOG010000001.1"/>
</dbReference>
<dbReference type="PANTHER" id="PTHR43877:SF1">
    <property type="entry name" value="ACETYLTRANSFERASE"/>
    <property type="match status" value="1"/>
</dbReference>
<dbReference type="Gene3D" id="3.40.630.30">
    <property type="match status" value="1"/>
</dbReference>
<dbReference type="AlphaFoldDB" id="A0A641AKY6"/>
<evidence type="ECO:0000259" key="3">
    <source>
        <dbReference type="PROSITE" id="PS51186"/>
    </source>
</evidence>
<dbReference type="OrthoDB" id="5243635at2"/>
<sequence>MSVHADVSARLAWPADAAAIVRIQLASWRTSFGDAAAEVEALDPVQLTERWTSLISSPHDARLRVLVALERAEVRGFALVHPSFDPDSDQVVDGEVGELVVDAAHQRNGHGSRLLQAAIDTLVADKFSRAVWWIGTGDDALRSFVTESGWAPDGAHRELESATGATVKQVRLHTSLV</sequence>
<comment type="caution">
    <text evidence="4">The sequence shown here is derived from an EMBL/GenBank/DDBJ whole genome shotgun (WGS) entry which is preliminary data.</text>
</comment>
<dbReference type="SUPFAM" id="SSF55729">
    <property type="entry name" value="Acyl-CoA N-acyltransferases (Nat)"/>
    <property type="match status" value="1"/>
</dbReference>
<keyword evidence="2" id="KW-0012">Acyltransferase</keyword>